<gene>
    <name evidence="1" type="ORF">VTAP4600_A1035</name>
</gene>
<evidence type="ECO:0000313" key="1">
    <source>
        <dbReference type="EMBL" id="SON49014.1"/>
    </source>
</evidence>
<dbReference type="Proteomes" id="UP000235828">
    <property type="component" value="Chromosome A"/>
</dbReference>
<accession>A0A2N8ZAR5</accession>
<sequence>MKVAWELYVCERRSGQVGVRAFPLERAIDINCIFVFLCKSKMCTLSL</sequence>
<dbReference type="KEGG" id="vta:A1035"/>
<evidence type="ECO:0000313" key="2">
    <source>
        <dbReference type="Proteomes" id="UP000235828"/>
    </source>
</evidence>
<proteinExistence type="predicted"/>
<keyword evidence="2" id="KW-1185">Reference proteome</keyword>
<reference evidence="1 2" key="1">
    <citation type="submission" date="2017-10" db="EMBL/GenBank/DDBJ databases">
        <authorList>
            <person name="Banno H."/>
            <person name="Chua N.-H."/>
        </authorList>
    </citation>
    <scope>NUCLEOTIDE SEQUENCE [LARGE SCALE GENOMIC DNA]</scope>
    <source>
        <strain evidence="1">Vibrio tapetis CECT4600</strain>
    </source>
</reference>
<dbReference type="EMBL" id="LT960611">
    <property type="protein sequence ID" value="SON49014.1"/>
    <property type="molecule type" value="Genomic_DNA"/>
</dbReference>
<organism evidence="1 2">
    <name type="scientific">Vibrio tapetis subsp. tapetis</name>
    <dbReference type="NCBI Taxonomy" id="1671868"/>
    <lineage>
        <taxon>Bacteria</taxon>
        <taxon>Pseudomonadati</taxon>
        <taxon>Pseudomonadota</taxon>
        <taxon>Gammaproteobacteria</taxon>
        <taxon>Vibrionales</taxon>
        <taxon>Vibrionaceae</taxon>
        <taxon>Vibrio</taxon>
    </lineage>
</organism>
<dbReference type="AlphaFoldDB" id="A0A2N8ZAR5"/>
<protein>
    <submittedName>
        <fullName evidence="1">Uncharacterized protein</fullName>
    </submittedName>
</protein>
<name>A0A2N8ZAR5_9VIBR</name>